<evidence type="ECO:0000256" key="2">
    <source>
        <dbReference type="SAM" id="MobiDB-lite"/>
    </source>
</evidence>
<keyword evidence="1" id="KW-0175">Coiled coil</keyword>
<feature type="coiled-coil region" evidence="1">
    <location>
        <begin position="232"/>
        <end position="266"/>
    </location>
</feature>
<feature type="region of interest" description="Disordered" evidence="2">
    <location>
        <begin position="74"/>
        <end position="110"/>
    </location>
</feature>
<evidence type="ECO:0000256" key="1">
    <source>
        <dbReference type="SAM" id="Coils"/>
    </source>
</evidence>
<gene>
    <name evidence="4" type="ORF">BN1204_048040</name>
    <name evidence="3" type="ORF">NCLIV_048040</name>
</gene>
<dbReference type="EMBL" id="LN714485">
    <property type="protein sequence ID" value="CEL69080.1"/>
    <property type="molecule type" value="Genomic_DNA"/>
</dbReference>
<accession>F0VM96</accession>
<keyword evidence="5" id="KW-1185">Reference proteome</keyword>
<dbReference type="Proteomes" id="UP000007494">
    <property type="component" value="Chromosome X"/>
</dbReference>
<dbReference type="AlphaFoldDB" id="F0VM96"/>
<dbReference type="InParanoid" id="F0VM96"/>
<feature type="compositionally biased region" description="Low complexity" evidence="2">
    <location>
        <begin position="23"/>
        <end position="44"/>
    </location>
</feature>
<dbReference type="RefSeq" id="XP_003884404.1">
    <property type="nucleotide sequence ID" value="XM_003884355.1"/>
</dbReference>
<reference evidence="3" key="2">
    <citation type="submission" date="2011-03" db="EMBL/GenBank/DDBJ databases">
        <title>Comparative genomics and transcriptomics of Neospora caninum and Toxoplasma gondii.</title>
        <authorList>
            <person name="Reid A.J."/>
            <person name="Sohal A."/>
            <person name="Harris D."/>
            <person name="Quail M."/>
            <person name="Sanders M."/>
            <person name="Berriman M."/>
            <person name="Wastling J.M."/>
            <person name="Pain A."/>
        </authorList>
    </citation>
    <scope>NUCLEOTIDE SEQUENCE</scope>
    <source>
        <strain evidence="3">Liverpool</strain>
    </source>
</reference>
<protein>
    <submittedName>
        <fullName evidence="3">Uncharacterized protein</fullName>
    </submittedName>
</protein>
<reference evidence="3" key="1">
    <citation type="submission" date="2011-02" db="EMBL/GenBank/DDBJ databases">
        <authorList>
            <person name="Aslett M."/>
        </authorList>
    </citation>
    <scope>NUCLEOTIDE SEQUENCE</scope>
    <source>
        <strain evidence="3">Liverpool</strain>
    </source>
</reference>
<dbReference type="eggNOG" id="ENOG502QZPI">
    <property type="taxonomic scope" value="Eukaryota"/>
</dbReference>
<organism evidence="3 5">
    <name type="scientific">Neospora caninum (strain Liverpool)</name>
    <dbReference type="NCBI Taxonomy" id="572307"/>
    <lineage>
        <taxon>Eukaryota</taxon>
        <taxon>Sar</taxon>
        <taxon>Alveolata</taxon>
        <taxon>Apicomplexa</taxon>
        <taxon>Conoidasida</taxon>
        <taxon>Coccidia</taxon>
        <taxon>Eucoccidiorida</taxon>
        <taxon>Eimeriorina</taxon>
        <taxon>Sarcocystidae</taxon>
        <taxon>Neospora</taxon>
    </lineage>
</organism>
<evidence type="ECO:0000313" key="3">
    <source>
        <dbReference type="EMBL" id="CBZ54374.1"/>
    </source>
</evidence>
<feature type="region of interest" description="Disordered" evidence="2">
    <location>
        <begin position="1"/>
        <end position="44"/>
    </location>
</feature>
<sequence>MNWPSMEEQAGKKEEQLTESQTPSSWSPAMSPRSSSRASSPPSSQKLFVCSEVFGGTTPTCLTAASRSHIPIQERCAGNRHDSPGTGTALPPRDAARTESGPESEDCVRRSVRKDNLPRTGLFAVAGVHAAELTHLRRLPNGHYRRVGRPRYRSGDEGLFEDPLSRSFHRLKNCTCCVAEDASHMLISPKLSASVRGNGNHGEKKCRNCHILEGKLKDILDGEREVPSRKQSEKETNSVNRLKEKVEQLKEALRVADQRIAAQKQVERKSMENIDALRKILHTLEETQTTGGGLDTDIKQMNNQLNDQEKALREEGFATNVATEDIGVQTKTVGVVFFSDPKLKGGMFVQMLQGSERRTMALRVDYALRLLVLTRRDTIKFIPVLDVVRIVTTSEKLRRLLEKEGNYRQDVRDEELNRIVAFFVEAGKSSLPLFIVLPSEHLRNTLVAHVTQLRFSAEVERGHLTDKGFHGEHLTDGWLDDERGKKYGESPP</sequence>
<reference evidence="4" key="4">
    <citation type="journal article" date="2015" name="PLoS ONE">
        <title>Comprehensive Evaluation of Toxoplasma gondii VEG and Neospora caninum LIV Genomes with Tachyzoite Stage Transcriptome and Proteome Defines Novel Transcript Features.</title>
        <authorList>
            <person name="Ramaprasad A."/>
            <person name="Mourier T."/>
            <person name="Naeem R."/>
            <person name="Malas T.B."/>
            <person name="Moussa E."/>
            <person name="Panigrahi A."/>
            <person name="Vermont S.J."/>
            <person name="Otto T.D."/>
            <person name="Wastling J."/>
            <person name="Pain A."/>
        </authorList>
    </citation>
    <scope>NUCLEOTIDE SEQUENCE</scope>
    <source>
        <strain evidence="4">Liverpool</strain>
    </source>
</reference>
<proteinExistence type="predicted"/>
<dbReference type="GeneID" id="13442305"/>
<name>F0VM96_NEOCL</name>
<reference evidence="5" key="3">
    <citation type="journal article" date="2012" name="PLoS Pathog.">
        <title>Comparative genomics of the apicomplexan parasites Toxoplasma gondii and Neospora caninum: Coccidia differing in host range and transmission strategy.</title>
        <authorList>
            <person name="Reid A.J."/>
            <person name="Vermont S.J."/>
            <person name="Cotton J.A."/>
            <person name="Harris D."/>
            <person name="Hill-Cawthorne G.A."/>
            <person name="Konen-Waisman S."/>
            <person name="Latham S.M."/>
            <person name="Mourier T."/>
            <person name="Norton R."/>
            <person name="Quail M.A."/>
            <person name="Sanders M."/>
            <person name="Shanmugam D."/>
            <person name="Sohal A."/>
            <person name="Wasmuth J.D."/>
            <person name="Brunk B."/>
            <person name="Grigg M.E."/>
            <person name="Howard J.C."/>
            <person name="Parkinson J."/>
            <person name="Roos D.S."/>
            <person name="Trees A.J."/>
            <person name="Berriman M."/>
            <person name="Pain A."/>
            <person name="Wastling J.M."/>
        </authorList>
    </citation>
    <scope>NUCLEOTIDE SEQUENCE [LARGE SCALE GENOMIC DNA]</scope>
    <source>
        <strain evidence="5">Liverpool</strain>
    </source>
</reference>
<dbReference type="VEuPathDB" id="ToxoDB:NCLIV_048040"/>
<evidence type="ECO:0000313" key="5">
    <source>
        <dbReference type="Proteomes" id="UP000007494"/>
    </source>
</evidence>
<evidence type="ECO:0000313" key="4">
    <source>
        <dbReference type="EMBL" id="CEL69080.1"/>
    </source>
</evidence>
<dbReference type="OrthoDB" id="333708at2759"/>
<dbReference type="OMA" id="QDERAYI"/>
<dbReference type="EMBL" id="FR823391">
    <property type="protein sequence ID" value="CBZ54374.1"/>
    <property type="molecule type" value="Genomic_DNA"/>
</dbReference>